<keyword evidence="7 13" id="KW-0418">Kinase</keyword>
<accession>A0A1N5VUC1</accession>
<dbReference type="Gene3D" id="1.10.510.10">
    <property type="entry name" value="Transferase(Phosphotransferase) domain 1"/>
    <property type="match status" value="1"/>
</dbReference>
<dbReference type="RefSeq" id="WP_148689993.1">
    <property type="nucleotide sequence ID" value="NZ_LT671858.1"/>
</dbReference>
<evidence type="ECO:0000256" key="10">
    <source>
        <dbReference type="ARBA" id="ARBA00047899"/>
    </source>
</evidence>
<keyword evidence="6" id="KW-0547">Nucleotide-binding</keyword>
<dbReference type="SUPFAM" id="SSF56112">
    <property type="entry name" value="Protein kinase-like (PK-like)"/>
    <property type="match status" value="1"/>
</dbReference>
<keyword evidence="8" id="KW-0067">ATP-binding</keyword>
<keyword evidence="4" id="KW-0808">Transferase</keyword>
<evidence type="ECO:0000313" key="13">
    <source>
        <dbReference type="EMBL" id="SIM76531.1"/>
    </source>
</evidence>
<dbReference type="EC" id="2.7.11.1" evidence="2"/>
<dbReference type="GeneID" id="41588759"/>
<dbReference type="EMBL" id="LT671858">
    <property type="protein sequence ID" value="SIM76531.1"/>
    <property type="molecule type" value="Genomic_DNA"/>
</dbReference>
<evidence type="ECO:0000313" key="14">
    <source>
        <dbReference type="Proteomes" id="UP000195607"/>
    </source>
</evidence>
<dbReference type="PROSITE" id="PS01245">
    <property type="entry name" value="RIO1"/>
    <property type="match status" value="1"/>
</dbReference>
<proteinExistence type="inferred from homology"/>
<dbReference type="GO" id="GO:0005524">
    <property type="term" value="F:ATP binding"/>
    <property type="evidence" value="ECO:0007669"/>
    <property type="project" value="UniProtKB-KW"/>
</dbReference>
<sequence length="252" mass="29681">MEDKSALKQLIDRDEFNFNEFIDEKTEGLVFDKRTLDNIYTLFKQFNIKYVDYPISSGKESLVFKVEGEKKGIVMKIFKTSTLRFQHINDYIDGDPRFAKQRKSRGSLIFVWARKEYANLLECRKFGIRTPEPMAVEKNIILMSYIGDRRSPAKKLKDVNEQDMQLYFNASMNEYTKMVEKAKIIHADFSEYNVLCYRKKSYIIDMGQAVSYKHPKAKDFLVRDMNNMKAFAKRNGLEFNLDEPVFPGEIDE</sequence>
<protein>
    <recommendedName>
        <fullName evidence="2">non-specific serine/threonine protein kinase</fullName>
        <ecNumber evidence="2">2.7.11.1</ecNumber>
    </recommendedName>
</protein>
<evidence type="ECO:0000256" key="3">
    <source>
        <dbReference type="ARBA" id="ARBA00022527"/>
    </source>
</evidence>
<feature type="domain" description="RIO kinase" evidence="12">
    <location>
        <begin position="20"/>
        <end position="252"/>
    </location>
</feature>
<dbReference type="PANTHER" id="PTHR45723">
    <property type="entry name" value="SERINE/THREONINE-PROTEIN KINASE RIO1"/>
    <property type="match status" value="1"/>
</dbReference>
<evidence type="ECO:0000256" key="8">
    <source>
        <dbReference type="ARBA" id="ARBA00022840"/>
    </source>
</evidence>
<comment type="catalytic activity">
    <reaction evidence="11">
        <text>L-seryl-[protein] + ATP = O-phospho-L-seryl-[protein] + ADP + H(+)</text>
        <dbReference type="Rhea" id="RHEA:17989"/>
        <dbReference type="Rhea" id="RHEA-COMP:9863"/>
        <dbReference type="Rhea" id="RHEA-COMP:11604"/>
        <dbReference type="ChEBI" id="CHEBI:15378"/>
        <dbReference type="ChEBI" id="CHEBI:29999"/>
        <dbReference type="ChEBI" id="CHEBI:30616"/>
        <dbReference type="ChEBI" id="CHEBI:83421"/>
        <dbReference type="ChEBI" id="CHEBI:456216"/>
        <dbReference type="EC" id="2.7.11.1"/>
    </reaction>
</comment>
<dbReference type="Gene3D" id="3.30.200.20">
    <property type="entry name" value="Phosphorylase Kinase, domain 1"/>
    <property type="match status" value="1"/>
</dbReference>
<gene>
    <name evidence="13" type="ORF">CSP5_1517</name>
</gene>
<dbReference type="AlphaFoldDB" id="A0A1N5VUC1"/>
<dbReference type="InterPro" id="IPR051272">
    <property type="entry name" value="RIO-type_Ser/Thr_kinase"/>
</dbReference>
<evidence type="ECO:0000259" key="12">
    <source>
        <dbReference type="SMART" id="SM00090"/>
    </source>
</evidence>
<evidence type="ECO:0000256" key="4">
    <source>
        <dbReference type="ARBA" id="ARBA00022679"/>
    </source>
</evidence>
<evidence type="ECO:0000256" key="11">
    <source>
        <dbReference type="ARBA" id="ARBA00048679"/>
    </source>
</evidence>
<evidence type="ECO:0000256" key="1">
    <source>
        <dbReference type="ARBA" id="ARBA00009196"/>
    </source>
</evidence>
<dbReference type="InterPro" id="IPR018934">
    <property type="entry name" value="RIO_dom"/>
</dbReference>
<keyword evidence="3 13" id="KW-0723">Serine/threonine-protein kinase</keyword>
<keyword evidence="5" id="KW-0479">Metal-binding</keyword>
<evidence type="ECO:0000256" key="9">
    <source>
        <dbReference type="ARBA" id="ARBA00022842"/>
    </source>
</evidence>
<comment type="similarity">
    <text evidence="1">Belongs to the protein kinase superfamily. RIO-type Ser/Thr kinase family.</text>
</comment>
<dbReference type="Proteomes" id="UP000195607">
    <property type="component" value="Chromosome I"/>
</dbReference>
<reference evidence="13 14" key="1">
    <citation type="submission" date="2016-04" db="EMBL/GenBank/DDBJ databases">
        <authorList>
            <person name="Evans L.H."/>
            <person name="Alamgir A."/>
            <person name="Owens N."/>
            <person name="Weber N.D."/>
            <person name="Virtaneva K."/>
            <person name="Barbian K."/>
            <person name="Babar A."/>
            <person name="Rosenke K."/>
        </authorList>
    </citation>
    <scope>NUCLEOTIDE SEQUENCE [LARGE SCALE GENOMIC DNA]</scope>
    <source>
        <strain evidence="14">S5(T) (JCM 30642 \VKM B-2941)</strain>
    </source>
</reference>
<dbReference type="InterPro" id="IPR000687">
    <property type="entry name" value="RIO_kinase"/>
</dbReference>
<evidence type="ECO:0000256" key="2">
    <source>
        <dbReference type="ARBA" id="ARBA00012513"/>
    </source>
</evidence>
<name>A0A1N5VUC1_9ARCH</name>
<dbReference type="Pfam" id="PF01163">
    <property type="entry name" value="RIO1"/>
    <property type="match status" value="1"/>
</dbReference>
<evidence type="ECO:0000256" key="7">
    <source>
        <dbReference type="ARBA" id="ARBA00022777"/>
    </source>
</evidence>
<evidence type="ECO:0000256" key="6">
    <source>
        <dbReference type="ARBA" id="ARBA00022741"/>
    </source>
</evidence>
<dbReference type="GO" id="GO:0004674">
    <property type="term" value="F:protein serine/threonine kinase activity"/>
    <property type="evidence" value="ECO:0007669"/>
    <property type="project" value="UniProtKB-KW"/>
</dbReference>
<organism evidence="13 14">
    <name type="scientific">Cuniculiplasma divulgatum</name>
    <dbReference type="NCBI Taxonomy" id="1673428"/>
    <lineage>
        <taxon>Archaea</taxon>
        <taxon>Methanobacteriati</taxon>
        <taxon>Thermoplasmatota</taxon>
        <taxon>Thermoplasmata</taxon>
        <taxon>Thermoplasmatales</taxon>
        <taxon>Cuniculiplasmataceae</taxon>
        <taxon>Cuniculiplasma</taxon>
    </lineage>
</organism>
<keyword evidence="9" id="KW-0460">Magnesium</keyword>
<dbReference type="InterPro" id="IPR018935">
    <property type="entry name" value="RIO_kinase_CS"/>
</dbReference>
<dbReference type="GO" id="GO:0046872">
    <property type="term" value="F:metal ion binding"/>
    <property type="evidence" value="ECO:0007669"/>
    <property type="project" value="UniProtKB-KW"/>
</dbReference>
<evidence type="ECO:0000256" key="5">
    <source>
        <dbReference type="ARBA" id="ARBA00022723"/>
    </source>
</evidence>
<comment type="catalytic activity">
    <reaction evidence="10">
        <text>L-threonyl-[protein] + ATP = O-phospho-L-threonyl-[protein] + ADP + H(+)</text>
        <dbReference type="Rhea" id="RHEA:46608"/>
        <dbReference type="Rhea" id="RHEA-COMP:11060"/>
        <dbReference type="Rhea" id="RHEA-COMP:11605"/>
        <dbReference type="ChEBI" id="CHEBI:15378"/>
        <dbReference type="ChEBI" id="CHEBI:30013"/>
        <dbReference type="ChEBI" id="CHEBI:30616"/>
        <dbReference type="ChEBI" id="CHEBI:61977"/>
        <dbReference type="ChEBI" id="CHEBI:456216"/>
        <dbReference type="EC" id="2.7.11.1"/>
    </reaction>
</comment>
<dbReference type="SMART" id="SM00090">
    <property type="entry name" value="RIO"/>
    <property type="match status" value="1"/>
</dbReference>
<dbReference type="InterPro" id="IPR011009">
    <property type="entry name" value="Kinase-like_dom_sf"/>
</dbReference>